<keyword evidence="1" id="KW-0547">Nucleotide-binding</keyword>
<keyword evidence="2" id="KW-0378">Hydrolase</keyword>
<dbReference type="InterPro" id="IPR050615">
    <property type="entry name" value="ATP-dep_DNA_Helicase"/>
</dbReference>
<reference evidence="7 8" key="1">
    <citation type="submission" date="2021-03" db="EMBL/GenBank/DDBJ databases">
        <title>Metabolic Capacity of the Antarctic Cyanobacterium Phormidium pseudopriestleyi that Sustains Oxygenic Photosynthesis in the Presence of Hydrogen Sulfide.</title>
        <authorList>
            <person name="Lumian J.E."/>
            <person name="Jungblut A.D."/>
            <person name="Dillon M.L."/>
            <person name="Hawes I."/>
            <person name="Doran P.T."/>
            <person name="Mackey T.J."/>
            <person name="Dick G.J."/>
            <person name="Grettenberger C.L."/>
            <person name="Sumner D.Y."/>
        </authorList>
    </citation>
    <scope>NUCLEOTIDE SEQUENCE [LARGE SCALE GENOMIC DNA]</scope>
    <source>
        <strain evidence="7 8">FRX01</strain>
    </source>
</reference>
<comment type="caution">
    <text evidence="7">The sequence shown here is derived from an EMBL/GenBank/DDBJ whole genome shotgun (WGS) entry which is preliminary data.</text>
</comment>
<sequence length="465" mass="52225">MSASNPAQKSGPGVPTLPPNLHLRSYQKQAVSSWFGNQGRGTLKMATGSGKTIAALAIATELYHRIGLQVLLILCPYRHLVNQWARECEMFGLAPILAFENVYTWQSQLSTQLYNVNANLQPFLTIITTNATLISEGFQSQLRYFPEKTLIIGDEAHNLGSPRLEESLPRQIGLRLALSATPERYFDESGTQGLLDYFGPVIPPELTLADAIRAGALVRYLYYPLLVNLTENEGYAYLKLTKRIGWILRHQENMDLNHDDLRGLVMQRARLVGSASNKLNALRELMKTRLHTSHTLFYCGDGTVEESGIRGSNRQLEAVSHLLGSELGYRVNTYTADTAIEEREELRRQFESGELQGLVAIRCLDEGVDIPAIKTAVILASSGNPRQFIQRRGRILRPHPNKDRATLFDAIVMPPKLDREALEIERNILKKELRRFIEFADLADNAGEARMQLLQLQKSYGLLSL</sequence>
<dbReference type="InterPro" id="IPR001650">
    <property type="entry name" value="Helicase_C-like"/>
</dbReference>
<dbReference type="Gene3D" id="3.40.50.300">
    <property type="entry name" value="P-loop containing nucleotide triphosphate hydrolases"/>
    <property type="match status" value="2"/>
</dbReference>
<dbReference type="SMART" id="SM00487">
    <property type="entry name" value="DEXDc"/>
    <property type="match status" value="1"/>
</dbReference>
<organism evidence="7 8">
    <name type="scientific">Phormidium pseudopriestleyi FRX01</name>
    <dbReference type="NCBI Taxonomy" id="1759528"/>
    <lineage>
        <taxon>Bacteria</taxon>
        <taxon>Bacillati</taxon>
        <taxon>Cyanobacteriota</taxon>
        <taxon>Cyanophyceae</taxon>
        <taxon>Oscillatoriophycideae</taxon>
        <taxon>Oscillatoriales</taxon>
        <taxon>Oscillatoriaceae</taxon>
        <taxon>Phormidium</taxon>
    </lineage>
</organism>
<dbReference type="SUPFAM" id="SSF52540">
    <property type="entry name" value="P-loop containing nucleoside triphosphate hydrolases"/>
    <property type="match status" value="1"/>
</dbReference>
<dbReference type="InterPro" id="IPR014001">
    <property type="entry name" value="Helicase_ATP-bd"/>
</dbReference>
<keyword evidence="4" id="KW-0067">ATP-binding</keyword>
<dbReference type="PANTHER" id="PTHR11274">
    <property type="entry name" value="RAD25/XP-B DNA REPAIR HELICASE"/>
    <property type="match status" value="1"/>
</dbReference>
<feature type="domain" description="Helicase C-terminal" evidence="6">
    <location>
        <begin position="317"/>
        <end position="399"/>
    </location>
</feature>
<dbReference type="NCBIfam" id="TIGR04095">
    <property type="entry name" value="dnd_restrict_1"/>
    <property type="match status" value="1"/>
</dbReference>
<dbReference type="CDD" id="cd17926">
    <property type="entry name" value="DEXHc_RE"/>
    <property type="match status" value="1"/>
</dbReference>
<protein>
    <submittedName>
        <fullName evidence="7">DNA phosphorothioation system restriction enzyme</fullName>
    </submittedName>
</protein>
<feature type="domain" description="Helicase ATP-binding" evidence="5">
    <location>
        <begin position="19"/>
        <end position="223"/>
    </location>
</feature>
<evidence type="ECO:0000256" key="3">
    <source>
        <dbReference type="ARBA" id="ARBA00022806"/>
    </source>
</evidence>
<keyword evidence="8" id="KW-1185">Reference proteome</keyword>
<dbReference type="InterPro" id="IPR027417">
    <property type="entry name" value="P-loop_NTPase"/>
</dbReference>
<evidence type="ECO:0000313" key="8">
    <source>
        <dbReference type="Proteomes" id="UP000664844"/>
    </source>
</evidence>
<gene>
    <name evidence="7" type="ORF">J0895_16540</name>
</gene>
<dbReference type="RefSeq" id="WP_207089146.1">
    <property type="nucleotide sequence ID" value="NZ_JAFLQW010000439.1"/>
</dbReference>
<dbReference type="Pfam" id="PF00271">
    <property type="entry name" value="Helicase_C"/>
    <property type="match status" value="1"/>
</dbReference>
<dbReference type="InterPro" id="IPR024012">
    <property type="entry name" value="Dnd_restrict_put"/>
</dbReference>
<proteinExistence type="predicted"/>
<evidence type="ECO:0000256" key="4">
    <source>
        <dbReference type="ARBA" id="ARBA00022840"/>
    </source>
</evidence>
<evidence type="ECO:0000259" key="6">
    <source>
        <dbReference type="SMART" id="SM00490"/>
    </source>
</evidence>
<evidence type="ECO:0000259" key="5">
    <source>
        <dbReference type="SMART" id="SM00487"/>
    </source>
</evidence>
<dbReference type="InterPro" id="IPR006935">
    <property type="entry name" value="Helicase/UvrB_N"/>
</dbReference>
<evidence type="ECO:0000256" key="1">
    <source>
        <dbReference type="ARBA" id="ARBA00022741"/>
    </source>
</evidence>
<name>A0ABS3FU64_9CYAN</name>
<accession>A0ABS3FU64</accession>
<evidence type="ECO:0000313" key="7">
    <source>
        <dbReference type="EMBL" id="MBO0350671.1"/>
    </source>
</evidence>
<dbReference type="Proteomes" id="UP000664844">
    <property type="component" value="Unassembled WGS sequence"/>
</dbReference>
<keyword evidence="3" id="KW-0347">Helicase</keyword>
<evidence type="ECO:0000256" key="2">
    <source>
        <dbReference type="ARBA" id="ARBA00022801"/>
    </source>
</evidence>
<dbReference type="Pfam" id="PF04851">
    <property type="entry name" value="ResIII"/>
    <property type="match status" value="1"/>
</dbReference>
<dbReference type="EMBL" id="JAFLQW010000439">
    <property type="protein sequence ID" value="MBO0350671.1"/>
    <property type="molecule type" value="Genomic_DNA"/>
</dbReference>
<dbReference type="SMART" id="SM00490">
    <property type="entry name" value="HELICc"/>
    <property type="match status" value="1"/>
</dbReference>
<dbReference type="PANTHER" id="PTHR11274:SF0">
    <property type="entry name" value="GENERAL TRANSCRIPTION AND DNA REPAIR FACTOR IIH HELICASE SUBUNIT XPB"/>
    <property type="match status" value="1"/>
</dbReference>